<dbReference type="GO" id="GO:0051321">
    <property type="term" value="P:meiotic cell cycle"/>
    <property type="evidence" value="ECO:0007669"/>
    <property type="project" value="TreeGrafter"/>
</dbReference>
<dbReference type="GO" id="GO:0003677">
    <property type="term" value="F:DNA binding"/>
    <property type="evidence" value="ECO:0007669"/>
    <property type="project" value="UniProtKB-KW"/>
</dbReference>
<organism evidence="5 6">
    <name type="scientific">Oidiodendron maius (strain Zn)</name>
    <dbReference type="NCBI Taxonomy" id="913774"/>
    <lineage>
        <taxon>Eukaryota</taxon>
        <taxon>Fungi</taxon>
        <taxon>Dikarya</taxon>
        <taxon>Ascomycota</taxon>
        <taxon>Pezizomycotina</taxon>
        <taxon>Leotiomycetes</taxon>
        <taxon>Leotiomycetes incertae sedis</taxon>
        <taxon>Myxotrichaceae</taxon>
        <taxon>Oidiodendron</taxon>
    </lineage>
</organism>
<dbReference type="InterPro" id="IPR024061">
    <property type="entry name" value="NDT80_DNA-bd_dom"/>
</dbReference>
<keyword evidence="6" id="KW-1185">Reference proteome</keyword>
<dbReference type="PANTHER" id="PTHR35144:SF1">
    <property type="entry name" value="PROTEIN PACG"/>
    <property type="match status" value="1"/>
</dbReference>
<evidence type="ECO:0000313" key="6">
    <source>
        <dbReference type="Proteomes" id="UP000054321"/>
    </source>
</evidence>
<dbReference type="InterPro" id="IPR008967">
    <property type="entry name" value="p53-like_TF_DNA-bd_sf"/>
</dbReference>
<accession>A0A0C3CEJ2</accession>
<feature type="DNA-binding region" description="NDT80" evidence="2">
    <location>
        <begin position="17"/>
        <end position="251"/>
    </location>
</feature>
<dbReference type="Pfam" id="PF05224">
    <property type="entry name" value="NDT80_PhoG"/>
    <property type="match status" value="1"/>
</dbReference>
<dbReference type="SUPFAM" id="SSF49417">
    <property type="entry name" value="p53-like transcription factors"/>
    <property type="match status" value="1"/>
</dbReference>
<sequence>MELHPLSFLDPSLVEQSIPEFSSAENLLPKTPNSKGQDNLFSFRACPSSKYRILNSTDVPRAIGISAQLSGMFFVAESPFDNQLLSASEVLPLTCYRRNLFKVTGTIYVPQDICSILGPDGDRETVHNLSVSISAFESFGGKSIKIISVPLKHGTKFPSAHETSPTSIKLDMEGNTNQHADPFPFPVRWERLQFRTATAKNNRRSMLQQHYSIAIKVMGTFRNGSKALLCEANSPPVVVRGRSPKSYENTRSAISASASVATKKLKMQEPKRTTDELPGSVNIPTAPTLGPITLFIDESDFDTNPVETQLPVSLGIEKLSSNMAIGSMPHAPDSFLAQKSNILKPGTKFADSSRYVQPKDQPRHVTSELNASPIDGPTWSYEYFPLAIGDWTPPVEGVYRPHGFHHHTVEQSQKRNRKKRYYVE</sequence>
<dbReference type="GO" id="GO:0045944">
    <property type="term" value="P:positive regulation of transcription by RNA polymerase II"/>
    <property type="evidence" value="ECO:0007669"/>
    <property type="project" value="TreeGrafter"/>
</dbReference>
<dbReference type="AlphaFoldDB" id="A0A0C3CEJ2"/>
<dbReference type="PANTHER" id="PTHR35144">
    <property type="entry name" value="MEIOSIS-SPECIFIC TRANSCRIPTION FACTOR NDT80"/>
    <property type="match status" value="1"/>
</dbReference>
<keyword evidence="1 2" id="KW-0238">DNA-binding</keyword>
<dbReference type="InParanoid" id="A0A0C3CEJ2"/>
<gene>
    <name evidence="5" type="ORF">OIDMADRAFT_169109</name>
</gene>
<dbReference type="OrthoDB" id="4117572at2759"/>
<feature type="compositionally biased region" description="Basic and acidic residues" evidence="3">
    <location>
        <begin position="266"/>
        <end position="275"/>
    </location>
</feature>
<reference evidence="6" key="2">
    <citation type="submission" date="2015-01" db="EMBL/GenBank/DDBJ databases">
        <title>Evolutionary Origins and Diversification of the Mycorrhizal Mutualists.</title>
        <authorList>
            <consortium name="DOE Joint Genome Institute"/>
            <consortium name="Mycorrhizal Genomics Consortium"/>
            <person name="Kohler A."/>
            <person name="Kuo A."/>
            <person name="Nagy L.G."/>
            <person name="Floudas D."/>
            <person name="Copeland A."/>
            <person name="Barry K.W."/>
            <person name="Cichocki N."/>
            <person name="Veneault-Fourrey C."/>
            <person name="LaButti K."/>
            <person name="Lindquist E.A."/>
            <person name="Lipzen A."/>
            <person name="Lundell T."/>
            <person name="Morin E."/>
            <person name="Murat C."/>
            <person name="Riley R."/>
            <person name="Ohm R."/>
            <person name="Sun H."/>
            <person name="Tunlid A."/>
            <person name="Henrissat B."/>
            <person name="Grigoriev I.V."/>
            <person name="Hibbett D.S."/>
            <person name="Martin F."/>
        </authorList>
    </citation>
    <scope>NUCLEOTIDE SEQUENCE [LARGE SCALE GENOMIC DNA]</scope>
    <source>
        <strain evidence="6">Zn</strain>
    </source>
</reference>
<evidence type="ECO:0000256" key="1">
    <source>
        <dbReference type="ARBA" id="ARBA00023125"/>
    </source>
</evidence>
<dbReference type="PROSITE" id="PS51517">
    <property type="entry name" value="NDT80"/>
    <property type="match status" value="1"/>
</dbReference>
<dbReference type="GO" id="GO:0000228">
    <property type="term" value="C:nuclear chromosome"/>
    <property type="evidence" value="ECO:0007669"/>
    <property type="project" value="TreeGrafter"/>
</dbReference>
<dbReference type="Proteomes" id="UP000054321">
    <property type="component" value="Unassembled WGS sequence"/>
</dbReference>
<evidence type="ECO:0000313" key="5">
    <source>
        <dbReference type="EMBL" id="KIM97358.1"/>
    </source>
</evidence>
<dbReference type="InterPro" id="IPR052605">
    <property type="entry name" value="Fungal_trans_regulator"/>
</dbReference>
<dbReference type="STRING" id="913774.A0A0C3CEJ2"/>
<dbReference type="HOGENOM" id="CLU_019472_1_0_1"/>
<dbReference type="Gene3D" id="2.60.40.1390">
    <property type="entry name" value="NDT80 DNA-binding domain"/>
    <property type="match status" value="1"/>
</dbReference>
<dbReference type="EMBL" id="KN832882">
    <property type="protein sequence ID" value="KIM97358.1"/>
    <property type="molecule type" value="Genomic_DNA"/>
</dbReference>
<feature type="domain" description="NDT80" evidence="4">
    <location>
        <begin position="17"/>
        <end position="251"/>
    </location>
</feature>
<evidence type="ECO:0000256" key="3">
    <source>
        <dbReference type="SAM" id="MobiDB-lite"/>
    </source>
</evidence>
<proteinExistence type="predicted"/>
<evidence type="ECO:0000256" key="2">
    <source>
        <dbReference type="PROSITE-ProRule" id="PRU00850"/>
    </source>
</evidence>
<reference evidence="5 6" key="1">
    <citation type="submission" date="2014-04" db="EMBL/GenBank/DDBJ databases">
        <authorList>
            <consortium name="DOE Joint Genome Institute"/>
            <person name="Kuo A."/>
            <person name="Martino E."/>
            <person name="Perotto S."/>
            <person name="Kohler A."/>
            <person name="Nagy L.G."/>
            <person name="Floudas D."/>
            <person name="Copeland A."/>
            <person name="Barry K.W."/>
            <person name="Cichocki N."/>
            <person name="Veneault-Fourrey C."/>
            <person name="LaButti K."/>
            <person name="Lindquist E.A."/>
            <person name="Lipzen A."/>
            <person name="Lundell T."/>
            <person name="Morin E."/>
            <person name="Murat C."/>
            <person name="Sun H."/>
            <person name="Tunlid A."/>
            <person name="Henrissat B."/>
            <person name="Grigoriev I.V."/>
            <person name="Hibbett D.S."/>
            <person name="Martin F."/>
            <person name="Nordberg H.P."/>
            <person name="Cantor M.N."/>
            <person name="Hua S.X."/>
        </authorList>
    </citation>
    <scope>NUCLEOTIDE SEQUENCE [LARGE SCALE GENOMIC DNA]</scope>
    <source>
        <strain evidence="5 6">Zn</strain>
    </source>
</reference>
<evidence type="ECO:0000259" key="4">
    <source>
        <dbReference type="PROSITE" id="PS51517"/>
    </source>
</evidence>
<feature type="region of interest" description="Disordered" evidence="3">
    <location>
        <begin position="263"/>
        <end position="283"/>
    </location>
</feature>
<name>A0A0C3CEJ2_OIDMZ</name>
<dbReference type="GO" id="GO:0003700">
    <property type="term" value="F:DNA-binding transcription factor activity"/>
    <property type="evidence" value="ECO:0007669"/>
    <property type="project" value="UniProtKB-UniRule"/>
</dbReference>
<dbReference type="InterPro" id="IPR037141">
    <property type="entry name" value="NDT80_DNA-bd_dom_sf"/>
</dbReference>
<protein>
    <recommendedName>
        <fullName evidence="4">NDT80 domain-containing protein</fullName>
    </recommendedName>
</protein>